<feature type="domain" description="Putative component of 'biosynthetic module'" evidence="1">
    <location>
        <begin position="289"/>
        <end position="520"/>
    </location>
</feature>
<dbReference type="AlphaFoldDB" id="A0A0M5JHD0"/>
<reference evidence="3" key="1">
    <citation type="submission" date="2015-08" db="EMBL/GenBank/DDBJ databases">
        <title>Genome sequencing project for genomic taxonomy and phylogenomics of Bacillus-like bacteria.</title>
        <authorList>
            <person name="Liu B."/>
            <person name="Wang J."/>
            <person name="Zhu Y."/>
            <person name="Liu G."/>
            <person name="Chen Q."/>
            <person name="Chen Z."/>
            <person name="Lan J."/>
            <person name="Che J."/>
            <person name="Ge C."/>
            <person name="Shi H."/>
            <person name="Pan Z."/>
            <person name="Liu X."/>
        </authorList>
    </citation>
    <scope>NUCLEOTIDE SEQUENCE [LARGE SCALE GENOMIC DNA]</scope>
    <source>
        <strain evidence="3">FJAT-4402</strain>
    </source>
</reference>
<reference evidence="2 3" key="2">
    <citation type="journal article" date="2016" name="Int. J. Syst. Evol. Microbiol.">
        <title>Bacillus gobiensis sp. nov., isolated from a soil sample.</title>
        <authorList>
            <person name="Liu B."/>
            <person name="Liu G.H."/>
            <person name="Cetin S."/>
            <person name="Schumann P."/>
            <person name="Pan Z.Z."/>
            <person name="Chen Q.Q."/>
        </authorList>
    </citation>
    <scope>NUCLEOTIDE SEQUENCE [LARGE SCALE GENOMIC DNA]</scope>
    <source>
        <strain evidence="2 3">FJAT-4402</strain>
    </source>
</reference>
<protein>
    <recommendedName>
        <fullName evidence="1">Putative component of 'biosynthetic module' domain-containing protein</fullName>
    </recommendedName>
</protein>
<dbReference type="RefSeq" id="WP_053605524.1">
    <property type="nucleotide sequence ID" value="NZ_CP012600.1"/>
</dbReference>
<organism evidence="2 3">
    <name type="scientific">Bacillus gobiensis</name>
    <dbReference type="NCBI Taxonomy" id="1441095"/>
    <lineage>
        <taxon>Bacteria</taxon>
        <taxon>Bacillati</taxon>
        <taxon>Bacillota</taxon>
        <taxon>Bacilli</taxon>
        <taxon>Bacillales</taxon>
        <taxon>Bacillaceae</taxon>
        <taxon>Bacillus</taxon>
    </lineage>
</organism>
<sequence>MITGIHIHNAAPQNEEWKQLLIQTLPERSPFENGDTLAFSRLSGRIMGTPSDETDYYIYLYELSQMENMHILSETLDKTIASDKFQAVQNIHMLNQKENGLSVNRLVAFLDRDQLIAGHSNPAMHRHIRQSLMKVLQTFITSHAQGTNDPDFRRLLLDIVKWSLNHLHPWMEQADISRQMPRVIWYGNGTKSNIYFLYYLMLIGCDVLLFHPEGKDLMKEIDPENEHSFVYTYPAVSSLEPFPNEKPERKSTVAYRSTKELDTILHHEGSQLYKPWQFRGHEPVAITLKTTYDELFLLAKEKAFIRPNFLVDRKRVEIPNLFAKVNGISANKKEYWDRLHTLVDYEESHVVRKFPFTNEVTANYQFHYSHCLTKEGDIDPEKLVMSNVWQYKHLPEEVQASMAQRISSMVRNPKFLTQGTETLEQVQLYLFTQAVHLQPELLRLIQTFDYSQTIPKLILYHTEMNGELTRSDAAAIYFLNELGIDIILYNPPGHRDIELFIEENQFDVHWLENMVFQQEFIEPSPLRRFFNRFTK</sequence>
<dbReference type="EMBL" id="CP012600">
    <property type="protein sequence ID" value="ALC83664.1"/>
    <property type="molecule type" value="Genomic_DNA"/>
</dbReference>
<dbReference type="STRING" id="1441095.AM592_20655"/>
<proteinExistence type="predicted"/>
<name>A0A0M5JHD0_9BACI</name>
<feature type="domain" description="Putative component of 'biosynthetic module'" evidence="1">
    <location>
        <begin position="14"/>
        <end position="266"/>
    </location>
</feature>
<keyword evidence="3" id="KW-1185">Reference proteome</keyword>
<dbReference type="OrthoDB" id="2421008at2"/>
<evidence type="ECO:0000313" key="2">
    <source>
        <dbReference type="EMBL" id="ALC83664.1"/>
    </source>
</evidence>
<dbReference type="PATRIC" id="fig|1441095.3.peg.4569"/>
<dbReference type="Pfam" id="PF14266">
    <property type="entry name" value="YceG_bac"/>
    <property type="match status" value="2"/>
</dbReference>
<dbReference type="InterPro" id="IPR025647">
    <property type="entry name" value="YceG_bac"/>
</dbReference>
<gene>
    <name evidence="2" type="ORF">AM592_20655</name>
</gene>
<dbReference type="Proteomes" id="UP000067625">
    <property type="component" value="Chromosome"/>
</dbReference>
<evidence type="ECO:0000259" key="1">
    <source>
        <dbReference type="Pfam" id="PF14266"/>
    </source>
</evidence>
<evidence type="ECO:0000313" key="3">
    <source>
        <dbReference type="Proteomes" id="UP000067625"/>
    </source>
</evidence>
<accession>A0A0M5JHD0</accession>